<dbReference type="GO" id="GO:0051643">
    <property type="term" value="P:endoplasmic reticulum localization"/>
    <property type="evidence" value="ECO:0007669"/>
    <property type="project" value="EnsemblMetazoa"/>
</dbReference>
<dbReference type="InterPro" id="IPR003598">
    <property type="entry name" value="Ig_sub2"/>
</dbReference>
<sequence>MEAKFLASALSFLSIFLAIYAQSFANDIVEIIDNIGNNNSGGRGGGVGGGGPDEADESTEFEGTPAIYYGDSNVNLGEPFSITCIIPITEDIFWLKNGEPITRHNLRHGRDEHAYILAESAIEGEKHKIEAHLSVRHALKVHEGSYQCNRRHGSSHMLYVRSAGSAISGSSATESGYQTIDELTSNAAATDDIFTRTWLEQQQQQQQPTSTHHQQQQHKPHKHHLSGYGNSSSSSSPFGKYNNDLTTQSWHHMGADNVGGGIHRVYSATPPDIPPPRFGLFDHTVSPPEPPTILYNQTLMHHNPLQTLDTTTAIDRSNAPAPPALPPYLTTMSSRHHVGGGAVGGGHQQGNLQHTLNSFQLPAPPPHSVGGHHNQHLAQNEKYQTYAPQFVPQVVGGATTTTTTTTSSAAAASSVTQSMSTPAGGYMGSMKQQPKTLLPNKKEPELVPNYDNVEHQMKFYTIKSPLVLSCNVKNMEPSGPLVWKKNHTSVMDVASLRGRFRLIEAEQKFIIDKAEPQDDGLYSCEINNLSKEIKVLARVVVRVPSNTAVVEGEKMSVTCSVVGTEPQLIWTYRNLTLRNSTGRYILSPNDNVENAILTLENVTLDDKGDYKCYGSNAANDYSVNSTVASDFTTVRVKGKFAALWPFLGICAEVLILCVIILIYEKRRNKSELEESDTDPQEQKKKRRNYD</sequence>
<keyword evidence="5" id="KW-1133">Transmembrane helix</keyword>
<evidence type="ECO:0000256" key="1">
    <source>
        <dbReference type="ARBA" id="ARBA00022729"/>
    </source>
</evidence>
<dbReference type="Proteomes" id="UP000007798">
    <property type="component" value="Unassembled WGS sequence"/>
</dbReference>
<feature type="compositionally biased region" description="Gly residues" evidence="4">
    <location>
        <begin position="339"/>
        <end position="348"/>
    </location>
</feature>
<evidence type="ECO:0000256" key="3">
    <source>
        <dbReference type="ARBA" id="ARBA00023319"/>
    </source>
</evidence>
<dbReference type="InterPro" id="IPR050958">
    <property type="entry name" value="Cell_Adh-Cytoskel_Orgn"/>
</dbReference>
<feature type="region of interest" description="Disordered" evidence="4">
    <location>
        <begin position="314"/>
        <end position="375"/>
    </location>
</feature>
<feature type="domain" description="Ig-like" evidence="7">
    <location>
        <begin position="444"/>
        <end position="534"/>
    </location>
</feature>
<feature type="region of interest" description="Disordered" evidence="4">
    <location>
        <begin position="669"/>
        <end position="690"/>
    </location>
</feature>
<feature type="domain" description="Ig-like" evidence="7">
    <location>
        <begin position="537"/>
        <end position="628"/>
    </location>
</feature>
<gene>
    <name evidence="8" type="primary">Dwil\GK15320</name>
    <name evidence="8" type="ORF">Dwil_GK15320</name>
</gene>
<dbReference type="SUPFAM" id="SSF48726">
    <property type="entry name" value="Immunoglobulin"/>
    <property type="match status" value="3"/>
</dbReference>
<organism evidence="8 9">
    <name type="scientific">Drosophila willistoni</name>
    <name type="common">Fruit fly</name>
    <dbReference type="NCBI Taxonomy" id="7260"/>
    <lineage>
        <taxon>Eukaryota</taxon>
        <taxon>Metazoa</taxon>
        <taxon>Ecdysozoa</taxon>
        <taxon>Arthropoda</taxon>
        <taxon>Hexapoda</taxon>
        <taxon>Insecta</taxon>
        <taxon>Pterygota</taxon>
        <taxon>Neoptera</taxon>
        <taxon>Endopterygota</taxon>
        <taxon>Diptera</taxon>
        <taxon>Brachycera</taxon>
        <taxon>Muscomorpha</taxon>
        <taxon>Ephydroidea</taxon>
        <taxon>Drosophilidae</taxon>
        <taxon>Drosophila</taxon>
        <taxon>Sophophora</taxon>
    </lineage>
</organism>
<feature type="signal peptide" evidence="6">
    <location>
        <begin position="1"/>
        <end position="25"/>
    </location>
</feature>
<dbReference type="GO" id="GO:0008594">
    <property type="term" value="P:photoreceptor cell morphogenesis"/>
    <property type="evidence" value="ECO:0007669"/>
    <property type="project" value="EnsemblMetazoa"/>
</dbReference>
<feature type="compositionally biased region" description="Polar residues" evidence="4">
    <location>
        <begin position="351"/>
        <end position="360"/>
    </location>
</feature>
<reference evidence="8 9" key="1">
    <citation type="journal article" date="2007" name="Nature">
        <title>Evolution of genes and genomes on the Drosophila phylogeny.</title>
        <authorList>
            <consortium name="Drosophila 12 Genomes Consortium"/>
            <person name="Clark A.G."/>
            <person name="Eisen M.B."/>
            <person name="Smith D.R."/>
            <person name="Bergman C.M."/>
            <person name="Oliver B."/>
            <person name="Markow T.A."/>
            <person name="Kaufman T.C."/>
            <person name="Kellis M."/>
            <person name="Gelbart W."/>
            <person name="Iyer V.N."/>
            <person name="Pollard D.A."/>
            <person name="Sackton T.B."/>
            <person name="Larracuente A.M."/>
            <person name="Singh N.D."/>
            <person name="Abad J.P."/>
            <person name="Abt D.N."/>
            <person name="Adryan B."/>
            <person name="Aguade M."/>
            <person name="Akashi H."/>
            <person name="Anderson W.W."/>
            <person name="Aquadro C.F."/>
            <person name="Ardell D.H."/>
            <person name="Arguello R."/>
            <person name="Artieri C.G."/>
            <person name="Barbash D.A."/>
            <person name="Barker D."/>
            <person name="Barsanti P."/>
            <person name="Batterham P."/>
            <person name="Batzoglou S."/>
            <person name="Begun D."/>
            <person name="Bhutkar A."/>
            <person name="Blanco E."/>
            <person name="Bosak S.A."/>
            <person name="Bradley R.K."/>
            <person name="Brand A.D."/>
            <person name="Brent M.R."/>
            <person name="Brooks A.N."/>
            <person name="Brown R.H."/>
            <person name="Butlin R.K."/>
            <person name="Caggese C."/>
            <person name="Calvi B.R."/>
            <person name="Bernardo de Carvalho A."/>
            <person name="Caspi A."/>
            <person name="Castrezana S."/>
            <person name="Celniker S.E."/>
            <person name="Chang J.L."/>
            <person name="Chapple C."/>
            <person name="Chatterji S."/>
            <person name="Chinwalla A."/>
            <person name="Civetta A."/>
            <person name="Clifton S.W."/>
            <person name="Comeron J.M."/>
            <person name="Costello J.C."/>
            <person name="Coyne J.A."/>
            <person name="Daub J."/>
            <person name="David R.G."/>
            <person name="Delcher A.L."/>
            <person name="Delehaunty K."/>
            <person name="Do C.B."/>
            <person name="Ebling H."/>
            <person name="Edwards K."/>
            <person name="Eickbush T."/>
            <person name="Evans J.D."/>
            <person name="Filipski A."/>
            <person name="Findeiss S."/>
            <person name="Freyhult E."/>
            <person name="Fulton L."/>
            <person name="Fulton R."/>
            <person name="Garcia A.C."/>
            <person name="Gardiner A."/>
            <person name="Garfield D.A."/>
            <person name="Garvin B.E."/>
            <person name="Gibson G."/>
            <person name="Gilbert D."/>
            <person name="Gnerre S."/>
            <person name="Godfrey J."/>
            <person name="Good R."/>
            <person name="Gotea V."/>
            <person name="Gravely B."/>
            <person name="Greenberg A.J."/>
            <person name="Griffiths-Jones S."/>
            <person name="Gross S."/>
            <person name="Guigo R."/>
            <person name="Gustafson E.A."/>
            <person name="Haerty W."/>
            <person name="Hahn M.W."/>
            <person name="Halligan D.L."/>
            <person name="Halpern A.L."/>
            <person name="Halter G.M."/>
            <person name="Han M.V."/>
            <person name="Heger A."/>
            <person name="Hillier L."/>
            <person name="Hinrichs A.S."/>
            <person name="Holmes I."/>
            <person name="Hoskins R.A."/>
            <person name="Hubisz M.J."/>
            <person name="Hultmark D."/>
            <person name="Huntley M.A."/>
            <person name="Jaffe D.B."/>
            <person name="Jagadeeshan S."/>
            <person name="Jeck W.R."/>
            <person name="Johnson J."/>
            <person name="Jones C.D."/>
            <person name="Jordan W.C."/>
            <person name="Karpen G.H."/>
            <person name="Kataoka E."/>
            <person name="Keightley P.D."/>
            <person name="Kheradpour P."/>
            <person name="Kirkness E.F."/>
            <person name="Koerich L.B."/>
            <person name="Kristiansen K."/>
            <person name="Kudrna D."/>
            <person name="Kulathinal R.J."/>
            <person name="Kumar S."/>
            <person name="Kwok R."/>
            <person name="Lander E."/>
            <person name="Langley C.H."/>
            <person name="Lapoint R."/>
            <person name="Lazzaro B.P."/>
            <person name="Lee S.J."/>
            <person name="Levesque L."/>
            <person name="Li R."/>
            <person name="Lin C.F."/>
            <person name="Lin M.F."/>
            <person name="Lindblad-Toh K."/>
            <person name="Llopart A."/>
            <person name="Long M."/>
            <person name="Low L."/>
            <person name="Lozovsky E."/>
            <person name="Lu J."/>
            <person name="Luo M."/>
            <person name="Machado C.A."/>
            <person name="Makalowski W."/>
            <person name="Marzo M."/>
            <person name="Matsuda M."/>
            <person name="Matzkin L."/>
            <person name="McAllister B."/>
            <person name="McBride C.S."/>
            <person name="McKernan B."/>
            <person name="McKernan K."/>
            <person name="Mendez-Lago M."/>
            <person name="Minx P."/>
            <person name="Mollenhauer M.U."/>
            <person name="Montooth K."/>
            <person name="Mount S.M."/>
            <person name="Mu X."/>
            <person name="Myers E."/>
            <person name="Negre B."/>
            <person name="Newfeld S."/>
            <person name="Nielsen R."/>
            <person name="Noor M.A."/>
            <person name="O'Grady P."/>
            <person name="Pachter L."/>
            <person name="Papaceit M."/>
            <person name="Parisi M.J."/>
            <person name="Parisi M."/>
            <person name="Parts L."/>
            <person name="Pedersen J.S."/>
            <person name="Pesole G."/>
            <person name="Phillippy A.M."/>
            <person name="Ponting C.P."/>
            <person name="Pop M."/>
            <person name="Porcelli D."/>
            <person name="Powell J.R."/>
            <person name="Prohaska S."/>
            <person name="Pruitt K."/>
            <person name="Puig M."/>
            <person name="Quesneville H."/>
            <person name="Ram K.R."/>
            <person name="Rand D."/>
            <person name="Rasmussen M.D."/>
            <person name="Reed L.K."/>
            <person name="Reenan R."/>
            <person name="Reily A."/>
            <person name="Remington K.A."/>
            <person name="Rieger T.T."/>
            <person name="Ritchie M.G."/>
            <person name="Robin C."/>
            <person name="Rogers Y.H."/>
            <person name="Rohde C."/>
            <person name="Rozas J."/>
            <person name="Rubenfield M.J."/>
            <person name="Ruiz A."/>
            <person name="Russo S."/>
            <person name="Salzberg S.L."/>
            <person name="Sanchez-Gracia A."/>
            <person name="Saranga D.J."/>
            <person name="Sato H."/>
            <person name="Schaeffer S.W."/>
            <person name="Schatz M.C."/>
            <person name="Schlenke T."/>
            <person name="Schwartz R."/>
            <person name="Segarra C."/>
            <person name="Singh R.S."/>
            <person name="Sirot L."/>
            <person name="Sirota M."/>
            <person name="Sisneros N.B."/>
            <person name="Smith C.D."/>
            <person name="Smith T.F."/>
            <person name="Spieth J."/>
            <person name="Stage D.E."/>
            <person name="Stark A."/>
            <person name="Stephan W."/>
            <person name="Strausberg R.L."/>
            <person name="Strempel S."/>
            <person name="Sturgill D."/>
            <person name="Sutton G."/>
            <person name="Sutton G.G."/>
            <person name="Tao W."/>
            <person name="Teichmann S."/>
            <person name="Tobari Y.N."/>
            <person name="Tomimura Y."/>
            <person name="Tsolas J.M."/>
            <person name="Valente V.L."/>
            <person name="Venter E."/>
            <person name="Venter J.C."/>
            <person name="Vicario S."/>
            <person name="Vieira F.G."/>
            <person name="Vilella A.J."/>
            <person name="Villasante A."/>
            <person name="Walenz B."/>
            <person name="Wang J."/>
            <person name="Wasserman M."/>
            <person name="Watts T."/>
            <person name="Wilson D."/>
            <person name="Wilson R.K."/>
            <person name="Wing R.A."/>
            <person name="Wolfner M.F."/>
            <person name="Wong A."/>
            <person name="Wong G.K."/>
            <person name="Wu C.I."/>
            <person name="Wu G."/>
            <person name="Yamamoto D."/>
            <person name="Yang H.P."/>
            <person name="Yang S.P."/>
            <person name="Yorke J.A."/>
            <person name="Yoshida K."/>
            <person name="Zdobnov E."/>
            <person name="Zhang P."/>
            <person name="Zhang Y."/>
            <person name="Zimin A.V."/>
            <person name="Baldwin J."/>
            <person name="Abdouelleil A."/>
            <person name="Abdulkadir J."/>
            <person name="Abebe A."/>
            <person name="Abera B."/>
            <person name="Abreu J."/>
            <person name="Acer S.C."/>
            <person name="Aftuck L."/>
            <person name="Alexander A."/>
            <person name="An P."/>
            <person name="Anderson E."/>
            <person name="Anderson S."/>
            <person name="Arachi H."/>
            <person name="Azer M."/>
            <person name="Bachantsang P."/>
            <person name="Barry A."/>
            <person name="Bayul T."/>
            <person name="Berlin A."/>
            <person name="Bessette D."/>
            <person name="Bloom T."/>
            <person name="Blye J."/>
            <person name="Boguslavskiy L."/>
            <person name="Bonnet C."/>
            <person name="Boukhgalter B."/>
            <person name="Bourzgui I."/>
            <person name="Brown A."/>
            <person name="Cahill P."/>
            <person name="Channer S."/>
            <person name="Cheshatsang Y."/>
            <person name="Chuda L."/>
            <person name="Citroen M."/>
            <person name="Collymore A."/>
            <person name="Cooke P."/>
            <person name="Costello M."/>
            <person name="D'Aco K."/>
            <person name="Daza R."/>
            <person name="De Haan G."/>
            <person name="DeGray S."/>
            <person name="DeMaso C."/>
            <person name="Dhargay N."/>
            <person name="Dooley K."/>
            <person name="Dooley E."/>
            <person name="Doricent M."/>
            <person name="Dorje P."/>
            <person name="Dorjee K."/>
            <person name="Dupes A."/>
            <person name="Elong R."/>
            <person name="Falk J."/>
            <person name="Farina A."/>
            <person name="Faro S."/>
            <person name="Ferguson D."/>
            <person name="Fisher S."/>
            <person name="Foley C.D."/>
            <person name="Franke A."/>
            <person name="Friedrich D."/>
            <person name="Gadbois L."/>
            <person name="Gearin G."/>
            <person name="Gearin C.R."/>
            <person name="Giannoukos G."/>
            <person name="Goode T."/>
            <person name="Graham J."/>
            <person name="Grandbois E."/>
            <person name="Grewal S."/>
            <person name="Gyaltsen K."/>
            <person name="Hafez N."/>
            <person name="Hagos B."/>
            <person name="Hall J."/>
            <person name="Henson C."/>
            <person name="Hollinger A."/>
            <person name="Honan T."/>
            <person name="Huard M.D."/>
            <person name="Hughes L."/>
            <person name="Hurhula B."/>
            <person name="Husby M.E."/>
            <person name="Kamat A."/>
            <person name="Kanga B."/>
            <person name="Kashin S."/>
            <person name="Khazanovich D."/>
            <person name="Kisner P."/>
            <person name="Lance K."/>
            <person name="Lara M."/>
            <person name="Lee W."/>
            <person name="Lennon N."/>
            <person name="Letendre F."/>
            <person name="LeVine R."/>
            <person name="Lipovsky A."/>
            <person name="Liu X."/>
            <person name="Liu J."/>
            <person name="Liu S."/>
            <person name="Lokyitsang T."/>
            <person name="Lokyitsang Y."/>
            <person name="Lubonja R."/>
            <person name="Lui A."/>
            <person name="MacDonald P."/>
            <person name="Magnisalis V."/>
            <person name="Maru K."/>
            <person name="Matthews C."/>
            <person name="McCusker W."/>
            <person name="McDonough S."/>
            <person name="Mehta T."/>
            <person name="Meldrim J."/>
            <person name="Meneus L."/>
            <person name="Mihai O."/>
            <person name="Mihalev A."/>
            <person name="Mihova T."/>
            <person name="Mittelman R."/>
            <person name="Mlenga V."/>
            <person name="Montmayeur A."/>
            <person name="Mulrain L."/>
            <person name="Navidi A."/>
            <person name="Naylor J."/>
            <person name="Negash T."/>
            <person name="Nguyen T."/>
            <person name="Nguyen N."/>
            <person name="Nicol R."/>
            <person name="Norbu C."/>
            <person name="Norbu N."/>
            <person name="Novod N."/>
            <person name="O'Neill B."/>
            <person name="Osman S."/>
            <person name="Markiewicz E."/>
            <person name="Oyono O.L."/>
            <person name="Patti C."/>
            <person name="Phunkhang P."/>
            <person name="Pierre F."/>
            <person name="Priest M."/>
            <person name="Raghuraman S."/>
            <person name="Rege F."/>
            <person name="Reyes R."/>
            <person name="Rise C."/>
            <person name="Rogov P."/>
            <person name="Ross K."/>
            <person name="Ryan E."/>
            <person name="Settipalli S."/>
            <person name="Shea T."/>
            <person name="Sherpa N."/>
            <person name="Shi L."/>
            <person name="Shih D."/>
            <person name="Sparrow T."/>
            <person name="Spaulding J."/>
            <person name="Stalker J."/>
            <person name="Stange-Thomann N."/>
            <person name="Stavropoulos S."/>
            <person name="Stone C."/>
            <person name="Strader C."/>
            <person name="Tesfaye S."/>
            <person name="Thomson T."/>
            <person name="Thoulutsang Y."/>
            <person name="Thoulutsang D."/>
            <person name="Topham K."/>
            <person name="Topping I."/>
            <person name="Tsamla T."/>
            <person name="Vassiliev H."/>
            <person name="Vo A."/>
            <person name="Wangchuk T."/>
            <person name="Wangdi T."/>
            <person name="Weiand M."/>
            <person name="Wilkinson J."/>
            <person name="Wilson A."/>
            <person name="Yadav S."/>
            <person name="Young G."/>
            <person name="Yu Q."/>
            <person name="Zembek L."/>
            <person name="Zhong D."/>
            <person name="Zimmer A."/>
            <person name="Zwirko Z."/>
            <person name="Jaffe D.B."/>
            <person name="Alvarez P."/>
            <person name="Brockman W."/>
            <person name="Butler J."/>
            <person name="Chin C."/>
            <person name="Gnerre S."/>
            <person name="Grabherr M."/>
            <person name="Kleber M."/>
            <person name="Mauceli E."/>
            <person name="MacCallum I."/>
        </authorList>
    </citation>
    <scope>NUCLEOTIDE SEQUENCE [LARGE SCALE GENOMIC DNA]</scope>
    <source>
        <strain evidence="9">Tucson 14030-0811.24</strain>
    </source>
</reference>
<feature type="region of interest" description="Disordered" evidence="4">
    <location>
        <begin position="200"/>
        <end position="243"/>
    </location>
</feature>
<dbReference type="GO" id="GO:0072659">
    <property type="term" value="P:protein localization to plasma membrane"/>
    <property type="evidence" value="ECO:0007669"/>
    <property type="project" value="EnsemblMetazoa"/>
</dbReference>
<dbReference type="OrthoDB" id="5970915at2759"/>
<dbReference type="SMR" id="A0A0Q9WS22"/>
<dbReference type="InterPro" id="IPR003599">
    <property type="entry name" value="Ig_sub"/>
</dbReference>
<dbReference type="PANTHER" id="PTHR45080">
    <property type="entry name" value="CONTACTIN 5"/>
    <property type="match status" value="1"/>
</dbReference>
<feature type="region of interest" description="Disordered" evidence="4">
    <location>
        <begin position="40"/>
        <end position="59"/>
    </location>
</feature>
<dbReference type="PROSITE" id="PS50835">
    <property type="entry name" value="IG_LIKE"/>
    <property type="match status" value="3"/>
</dbReference>
<keyword evidence="3" id="KW-0393">Immunoglobulin domain</keyword>
<accession>A0A0Q9WS22</accession>
<dbReference type="GO" id="GO:0048788">
    <property type="term" value="C:cytoskeleton of presynaptic active zone"/>
    <property type="evidence" value="ECO:0007669"/>
    <property type="project" value="EnsemblMetazoa"/>
</dbReference>
<dbReference type="InterPro" id="IPR013783">
    <property type="entry name" value="Ig-like_fold"/>
</dbReference>
<dbReference type="FunFam" id="2.60.40.10:FF:002357">
    <property type="entry name" value="Basigin, isoform G"/>
    <property type="match status" value="1"/>
</dbReference>
<dbReference type="SMART" id="SM00408">
    <property type="entry name" value="IGc2"/>
    <property type="match status" value="3"/>
</dbReference>
<feature type="compositionally biased region" description="Low complexity" evidence="4">
    <location>
        <begin position="404"/>
        <end position="421"/>
    </location>
</feature>
<keyword evidence="1 6" id="KW-0732">Signal</keyword>
<feature type="transmembrane region" description="Helical" evidence="5">
    <location>
        <begin position="642"/>
        <end position="663"/>
    </location>
</feature>
<dbReference type="PANTHER" id="PTHR45080:SF8">
    <property type="entry name" value="IG-LIKE DOMAIN-CONTAINING PROTEIN"/>
    <property type="match status" value="1"/>
</dbReference>
<dbReference type="STRING" id="7260.A0A0Q9WS22"/>
<name>A0A0Q9WS22_DROWI</name>
<keyword evidence="5" id="KW-0472">Membrane</keyword>
<dbReference type="Pfam" id="PF13927">
    <property type="entry name" value="Ig_3"/>
    <property type="match status" value="1"/>
</dbReference>
<feature type="compositionally biased region" description="Basic residues" evidence="4">
    <location>
        <begin position="215"/>
        <end position="225"/>
    </location>
</feature>
<feature type="compositionally biased region" description="Gly residues" evidence="4">
    <location>
        <begin position="40"/>
        <end position="52"/>
    </location>
</feature>
<evidence type="ECO:0000256" key="2">
    <source>
        <dbReference type="ARBA" id="ARBA00023157"/>
    </source>
</evidence>
<dbReference type="InterPro" id="IPR007110">
    <property type="entry name" value="Ig-like_dom"/>
</dbReference>
<dbReference type="GO" id="GO:0007156">
    <property type="term" value="P:homophilic cell adhesion via plasma membrane adhesion molecules"/>
    <property type="evidence" value="ECO:0007669"/>
    <property type="project" value="TreeGrafter"/>
</dbReference>
<dbReference type="GO" id="GO:0045214">
    <property type="term" value="P:sarcomere organization"/>
    <property type="evidence" value="ECO:0007669"/>
    <property type="project" value="EnsemblMetazoa"/>
</dbReference>
<dbReference type="AlphaFoldDB" id="A0A0Q9WS22"/>
<dbReference type="GO" id="GO:0051647">
    <property type="term" value="P:nucleus localization"/>
    <property type="evidence" value="ECO:0007669"/>
    <property type="project" value="EnsemblMetazoa"/>
</dbReference>
<dbReference type="SMART" id="SM00409">
    <property type="entry name" value="IG"/>
    <property type="match status" value="3"/>
</dbReference>
<evidence type="ECO:0000313" key="8">
    <source>
        <dbReference type="EMBL" id="KRF98397.1"/>
    </source>
</evidence>
<keyword evidence="2" id="KW-1015">Disulfide bond</keyword>
<feature type="region of interest" description="Disordered" evidence="4">
    <location>
        <begin position="404"/>
        <end position="434"/>
    </location>
</feature>
<dbReference type="InParanoid" id="A0A0Q9WS22"/>
<dbReference type="EMBL" id="CH963857">
    <property type="protein sequence ID" value="KRF98397.1"/>
    <property type="molecule type" value="Genomic_DNA"/>
</dbReference>
<feature type="compositionally biased region" description="Low complexity" evidence="4">
    <location>
        <begin position="201"/>
        <end position="214"/>
    </location>
</feature>
<dbReference type="eggNOG" id="ENOG502QPKN">
    <property type="taxonomic scope" value="Eukaryota"/>
</dbReference>
<evidence type="ECO:0000256" key="4">
    <source>
        <dbReference type="SAM" id="MobiDB-lite"/>
    </source>
</evidence>
<keyword evidence="9" id="KW-1185">Reference proteome</keyword>
<keyword evidence="5" id="KW-0812">Transmembrane</keyword>
<protein>
    <recommendedName>
        <fullName evidence="7">Ig-like domain-containing protein</fullName>
    </recommendedName>
</protein>
<dbReference type="GO" id="GO:0005886">
    <property type="term" value="C:plasma membrane"/>
    <property type="evidence" value="ECO:0007669"/>
    <property type="project" value="TreeGrafter"/>
</dbReference>
<feature type="chain" id="PRO_5006387090" description="Ig-like domain-containing protein" evidence="6">
    <location>
        <begin position="26"/>
        <end position="690"/>
    </location>
</feature>
<dbReference type="GO" id="GO:0051646">
    <property type="term" value="P:mitochondrion localization"/>
    <property type="evidence" value="ECO:0007669"/>
    <property type="project" value="EnsemblMetazoa"/>
</dbReference>
<dbReference type="FunCoup" id="A0A0Q9WS22">
    <property type="interactions" value="135"/>
</dbReference>
<feature type="domain" description="Ig-like" evidence="7">
    <location>
        <begin position="65"/>
        <end position="164"/>
    </location>
</feature>
<evidence type="ECO:0000313" key="9">
    <source>
        <dbReference type="Proteomes" id="UP000007798"/>
    </source>
</evidence>
<dbReference type="FunFam" id="2.60.40.10:FF:002164">
    <property type="entry name" value="Basigin, isoform J"/>
    <property type="match status" value="1"/>
</dbReference>
<evidence type="ECO:0000256" key="5">
    <source>
        <dbReference type="SAM" id="Phobius"/>
    </source>
</evidence>
<dbReference type="InterPro" id="IPR036179">
    <property type="entry name" value="Ig-like_dom_sf"/>
</dbReference>
<proteinExistence type="predicted"/>
<evidence type="ECO:0000259" key="7">
    <source>
        <dbReference type="PROSITE" id="PS50835"/>
    </source>
</evidence>
<evidence type="ECO:0000256" key="6">
    <source>
        <dbReference type="SAM" id="SignalP"/>
    </source>
</evidence>
<dbReference type="Gene3D" id="2.60.40.10">
    <property type="entry name" value="Immunoglobulins"/>
    <property type="match status" value="3"/>
</dbReference>